<dbReference type="Pfam" id="PF12671">
    <property type="entry name" value="Amidase_6"/>
    <property type="match status" value="1"/>
</dbReference>
<keyword evidence="1" id="KW-0732">Signal</keyword>
<dbReference type="RefSeq" id="WP_154554604.1">
    <property type="nucleotide sequence ID" value="NZ_JAQXUZ010000015.1"/>
</dbReference>
<feature type="signal peptide" evidence="1">
    <location>
        <begin position="1"/>
        <end position="30"/>
    </location>
</feature>
<proteinExistence type="predicted"/>
<dbReference type="InterPro" id="IPR024301">
    <property type="entry name" value="Amidase_6"/>
</dbReference>
<evidence type="ECO:0000259" key="2">
    <source>
        <dbReference type="Pfam" id="PF12671"/>
    </source>
</evidence>
<feature type="chain" id="PRO_5026762184" description="Putative amidase domain-containing protein" evidence="1">
    <location>
        <begin position="31"/>
        <end position="320"/>
    </location>
</feature>
<accession>A0A6N7X690</accession>
<organism evidence="3 4">
    <name type="scientific">Mogibacterium kristiansenii</name>
    <dbReference type="NCBI Taxonomy" id="2606708"/>
    <lineage>
        <taxon>Bacteria</taxon>
        <taxon>Bacillati</taxon>
        <taxon>Bacillota</taxon>
        <taxon>Clostridia</taxon>
        <taxon>Peptostreptococcales</taxon>
        <taxon>Anaerovoracaceae</taxon>
        <taxon>Mogibacterium</taxon>
    </lineage>
</organism>
<evidence type="ECO:0000313" key="3">
    <source>
        <dbReference type="EMBL" id="MST71042.1"/>
    </source>
</evidence>
<evidence type="ECO:0000256" key="1">
    <source>
        <dbReference type="SAM" id="SignalP"/>
    </source>
</evidence>
<protein>
    <recommendedName>
        <fullName evidence="2">Putative amidase domain-containing protein</fullName>
    </recommendedName>
</protein>
<sequence>MNSTVKKVSICNVLCLLVLTLCMLTVGAFAEDDSGEKTSVLEARNCLNSYIQNNYPEIEIDSKEYIDFLSDQLVFDKDINLLNQDNYQEMMAYASLYVINPDSYANKKARNKIEGKEIWSTYALVDEQEKAASDELSDTLATKQSFSSSKAISYAKKHARNPNTPAYPAYGSDCTNFVSQCIKAGGKSFTYAPSYKTKPDKYGTTKYWYSYHYTSSNPYHRYKQSTAFMRVSDFYTYWKNKGANIISCKNRTTLQDKAKLGDVVQLAKKNSSGKTVYYHTIIITGGKKGDWKYSARSNSAVDASISKIASTNTFRIIRIK</sequence>
<keyword evidence="4" id="KW-1185">Reference proteome</keyword>
<dbReference type="Proteomes" id="UP000469424">
    <property type="component" value="Unassembled WGS sequence"/>
</dbReference>
<dbReference type="EMBL" id="VUNA01000012">
    <property type="protein sequence ID" value="MST71042.1"/>
    <property type="molecule type" value="Genomic_DNA"/>
</dbReference>
<feature type="domain" description="Putative amidase" evidence="2">
    <location>
        <begin position="148"/>
        <end position="292"/>
    </location>
</feature>
<name>A0A6N7X690_9FIRM</name>
<reference evidence="3 4" key="1">
    <citation type="submission" date="2019-08" db="EMBL/GenBank/DDBJ databases">
        <title>In-depth cultivation of the pig gut microbiome towards novel bacterial diversity and tailored functional studies.</title>
        <authorList>
            <person name="Wylensek D."/>
            <person name="Hitch T.C.A."/>
            <person name="Clavel T."/>
        </authorList>
    </citation>
    <scope>NUCLEOTIDE SEQUENCE [LARGE SCALE GENOMIC DNA]</scope>
    <source>
        <strain evidence="3 4">WCA-MUC-591-APC-4B</strain>
    </source>
</reference>
<dbReference type="AlphaFoldDB" id="A0A6N7X690"/>
<comment type="caution">
    <text evidence="3">The sequence shown here is derived from an EMBL/GenBank/DDBJ whole genome shotgun (WGS) entry which is preliminary data.</text>
</comment>
<evidence type="ECO:0000313" key="4">
    <source>
        <dbReference type="Proteomes" id="UP000469424"/>
    </source>
</evidence>
<gene>
    <name evidence="3" type="ORF">FYJ65_06815</name>
</gene>